<sequence>MGNATRRRDTLGLTEDIADCEEAMKRLDFALFLYHPPEYDNSDHIEELRSVVRNLCGDVQTFECERQEGTSGSGVSTDFRCSDDNACGKTCWYDCVVTSGPDLGKLFEILVEFTVDNSDRRSHEVLCPDFRAKGYLDEGFTPNGSYIATFAVFGFEVCRPPVEWDVEKYRENNSR</sequence>
<name>A0ABN6H163_9BACT</name>
<reference evidence="1 2" key="1">
    <citation type="submission" date="2021-06" db="EMBL/GenBank/DDBJ databases">
        <title>Complete genome of Haloferula helveola possessing various polysaccharide degrading enzymes.</title>
        <authorList>
            <person name="Takami H."/>
            <person name="Huang C."/>
            <person name="Hamasaki K."/>
        </authorList>
    </citation>
    <scope>NUCLEOTIDE SEQUENCE [LARGE SCALE GENOMIC DNA]</scope>
    <source>
        <strain evidence="1 2">CN-1</strain>
    </source>
</reference>
<dbReference type="EMBL" id="AP024702">
    <property type="protein sequence ID" value="BCX47291.1"/>
    <property type="molecule type" value="Genomic_DNA"/>
</dbReference>
<accession>A0ABN6H163</accession>
<gene>
    <name evidence="1" type="ORF">HAHE_11990</name>
</gene>
<organism evidence="1 2">
    <name type="scientific">Haloferula helveola</name>
    <dbReference type="NCBI Taxonomy" id="490095"/>
    <lineage>
        <taxon>Bacteria</taxon>
        <taxon>Pseudomonadati</taxon>
        <taxon>Verrucomicrobiota</taxon>
        <taxon>Verrucomicrobiia</taxon>
        <taxon>Verrucomicrobiales</taxon>
        <taxon>Verrucomicrobiaceae</taxon>
        <taxon>Haloferula</taxon>
    </lineage>
</organism>
<keyword evidence="2" id="KW-1185">Reference proteome</keyword>
<protein>
    <submittedName>
        <fullName evidence="1">Uncharacterized protein</fullName>
    </submittedName>
</protein>
<evidence type="ECO:0000313" key="1">
    <source>
        <dbReference type="EMBL" id="BCX47291.1"/>
    </source>
</evidence>
<evidence type="ECO:0000313" key="2">
    <source>
        <dbReference type="Proteomes" id="UP001374893"/>
    </source>
</evidence>
<proteinExistence type="predicted"/>
<dbReference type="Proteomes" id="UP001374893">
    <property type="component" value="Chromosome"/>
</dbReference>